<dbReference type="SUPFAM" id="SSF52833">
    <property type="entry name" value="Thioredoxin-like"/>
    <property type="match status" value="1"/>
</dbReference>
<dbReference type="Pfam" id="PF18312">
    <property type="entry name" value="ScsC_N"/>
    <property type="match status" value="1"/>
</dbReference>
<dbReference type="RefSeq" id="WP_193003707.1">
    <property type="nucleotide sequence ID" value="NZ_CP040449.1"/>
</dbReference>
<gene>
    <name evidence="7" type="ORF">FE240_05575</name>
</gene>
<dbReference type="Gene3D" id="3.40.30.10">
    <property type="entry name" value="Glutaredoxin"/>
    <property type="match status" value="1"/>
</dbReference>
<name>A0A5J6WVG4_9GAMM</name>
<dbReference type="PROSITE" id="PS51352">
    <property type="entry name" value="THIOREDOXIN_2"/>
    <property type="match status" value="1"/>
</dbReference>
<reference evidence="7 8" key="1">
    <citation type="submission" date="2019-05" db="EMBL/GenBank/DDBJ databases">
        <title>OXA-830, a novel chromosomally encoded expanded-spectrum class D beta-lactamase in Aeromonas simiae.</title>
        <authorList>
            <person name="Zhou W."/>
            <person name="Chen Q."/>
        </authorList>
    </citation>
    <scope>NUCLEOTIDE SEQUENCE [LARGE SCALE GENOMIC DNA]</scope>
    <source>
        <strain evidence="7 8">A6</strain>
    </source>
</reference>
<feature type="chain" id="PRO_5023820365" evidence="5">
    <location>
        <begin position="24"/>
        <end position="248"/>
    </location>
</feature>
<sequence>MRIKSALMGAVAAALMLGQPLQAAEMTQSDVEQIVRDYLLKNPEILVEMSNNLRAKQESMQAENDKDLIKSHAKQLYNNQDPEIGNPKGSLTIVEFFDYNCGYCKRAHPLVAELLKEDKDIRYIYKQFPILSETSYQAARVALAVQLTQPAKYQAFHDKLAGHRGALSEQSQIEALAKEAGIDWAQITKSLKDPRIDQNISTNRALAEALNISGTPAFIVGDQVLRGAPRDLASLKTFIQDVRDGKGS</sequence>
<dbReference type="GO" id="GO:0016491">
    <property type="term" value="F:oxidoreductase activity"/>
    <property type="evidence" value="ECO:0007669"/>
    <property type="project" value="UniProtKB-KW"/>
</dbReference>
<evidence type="ECO:0000256" key="5">
    <source>
        <dbReference type="SAM" id="SignalP"/>
    </source>
</evidence>
<feature type="domain" description="Thioredoxin" evidence="6">
    <location>
        <begin position="15"/>
        <end position="244"/>
    </location>
</feature>
<evidence type="ECO:0000256" key="1">
    <source>
        <dbReference type="ARBA" id="ARBA00022729"/>
    </source>
</evidence>
<evidence type="ECO:0000313" key="7">
    <source>
        <dbReference type="EMBL" id="QFI54207.1"/>
    </source>
</evidence>
<dbReference type="InterPro" id="IPR013766">
    <property type="entry name" value="Thioredoxin_domain"/>
</dbReference>
<keyword evidence="4" id="KW-0676">Redox-active center</keyword>
<dbReference type="PANTHER" id="PTHR13887:SF14">
    <property type="entry name" value="DISULFIDE BOND FORMATION PROTEIN D"/>
    <property type="match status" value="1"/>
</dbReference>
<feature type="signal peptide" evidence="5">
    <location>
        <begin position="1"/>
        <end position="23"/>
    </location>
</feature>
<evidence type="ECO:0000256" key="3">
    <source>
        <dbReference type="ARBA" id="ARBA00023157"/>
    </source>
</evidence>
<keyword evidence="8" id="KW-1185">Reference proteome</keyword>
<keyword evidence="1 5" id="KW-0732">Signal</keyword>
<keyword evidence="2" id="KW-0560">Oxidoreductase</keyword>
<accession>A0A5J6WVG4</accession>
<dbReference type="InterPro" id="IPR001853">
    <property type="entry name" value="DSBA-like_thioredoxin_dom"/>
</dbReference>
<dbReference type="Pfam" id="PF01323">
    <property type="entry name" value="DSBA"/>
    <property type="match status" value="1"/>
</dbReference>
<evidence type="ECO:0000259" key="6">
    <source>
        <dbReference type="PROSITE" id="PS51352"/>
    </source>
</evidence>
<dbReference type="KEGG" id="asim:FE240_05575"/>
<protein>
    <submittedName>
        <fullName evidence="7">DsbA family protein</fullName>
    </submittedName>
</protein>
<dbReference type="Proteomes" id="UP000594034">
    <property type="component" value="Chromosome"/>
</dbReference>
<keyword evidence="3" id="KW-1015">Disulfide bond</keyword>
<dbReference type="AlphaFoldDB" id="A0A5J6WVG4"/>
<evidence type="ECO:0000313" key="8">
    <source>
        <dbReference type="Proteomes" id="UP000594034"/>
    </source>
</evidence>
<dbReference type="PANTHER" id="PTHR13887">
    <property type="entry name" value="GLUTATHIONE S-TRANSFERASE KAPPA"/>
    <property type="match status" value="1"/>
</dbReference>
<dbReference type="InterPro" id="IPR041205">
    <property type="entry name" value="ScsC_N"/>
</dbReference>
<organism evidence="7 8">
    <name type="scientific">Aeromonas simiae</name>
    <dbReference type="NCBI Taxonomy" id="218936"/>
    <lineage>
        <taxon>Bacteria</taxon>
        <taxon>Pseudomonadati</taxon>
        <taxon>Pseudomonadota</taxon>
        <taxon>Gammaproteobacteria</taxon>
        <taxon>Aeromonadales</taxon>
        <taxon>Aeromonadaceae</taxon>
        <taxon>Aeromonas</taxon>
    </lineage>
</organism>
<evidence type="ECO:0000256" key="4">
    <source>
        <dbReference type="ARBA" id="ARBA00023284"/>
    </source>
</evidence>
<dbReference type="InterPro" id="IPR036249">
    <property type="entry name" value="Thioredoxin-like_sf"/>
</dbReference>
<dbReference type="CDD" id="cd03023">
    <property type="entry name" value="DsbA_Com1_like"/>
    <property type="match status" value="1"/>
</dbReference>
<evidence type="ECO:0000256" key="2">
    <source>
        <dbReference type="ARBA" id="ARBA00023002"/>
    </source>
</evidence>
<proteinExistence type="predicted"/>
<dbReference type="EMBL" id="CP040449">
    <property type="protein sequence ID" value="QFI54207.1"/>
    <property type="molecule type" value="Genomic_DNA"/>
</dbReference>